<dbReference type="AlphaFoldDB" id="A0A4Z2FMM3"/>
<dbReference type="EMBL" id="SRLO01001040">
    <property type="protein sequence ID" value="TNN42388.1"/>
    <property type="molecule type" value="Genomic_DNA"/>
</dbReference>
<comment type="caution">
    <text evidence="2">The sequence shown here is derived from an EMBL/GenBank/DDBJ whole genome shotgun (WGS) entry which is preliminary data.</text>
</comment>
<organism evidence="2 3">
    <name type="scientific">Liparis tanakae</name>
    <name type="common">Tanaka's snailfish</name>
    <dbReference type="NCBI Taxonomy" id="230148"/>
    <lineage>
        <taxon>Eukaryota</taxon>
        <taxon>Metazoa</taxon>
        <taxon>Chordata</taxon>
        <taxon>Craniata</taxon>
        <taxon>Vertebrata</taxon>
        <taxon>Euteleostomi</taxon>
        <taxon>Actinopterygii</taxon>
        <taxon>Neopterygii</taxon>
        <taxon>Teleostei</taxon>
        <taxon>Neoteleostei</taxon>
        <taxon>Acanthomorphata</taxon>
        <taxon>Eupercaria</taxon>
        <taxon>Perciformes</taxon>
        <taxon>Cottioidei</taxon>
        <taxon>Cottales</taxon>
        <taxon>Liparidae</taxon>
        <taxon>Liparis</taxon>
    </lineage>
</organism>
<evidence type="ECO:0000313" key="3">
    <source>
        <dbReference type="Proteomes" id="UP000314294"/>
    </source>
</evidence>
<dbReference type="PANTHER" id="PTHR34488">
    <property type="entry name" value="SI:CH211-245H14.1-RELATED"/>
    <property type="match status" value="1"/>
</dbReference>
<dbReference type="PANTHER" id="PTHR34488:SF1">
    <property type="entry name" value="SI:CH211-245H14.1-RELATED"/>
    <property type="match status" value="1"/>
</dbReference>
<accession>A0A4Z2FMM3</accession>
<keyword evidence="3" id="KW-1185">Reference proteome</keyword>
<reference evidence="2 3" key="1">
    <citation type="submission" date="2019-03" db="EMBL/GenBank/DDBJ databases">
        <title>First draft genome of Liparis tanakae, snailfish: a comprehensive survey of snailfish specific genes.</title>
        <authorList>
            <person name="Kim W."/>
            <person name="Song I."/>
            <person name="Jeong J.-H."/>
            <person name="Kim D."/>
            <person name="Kim S."/>
            <person name="Ryu S."/>
            <person name="Song J.Y."/>
            <person name="Lee S.K."/>
        </authorList>
    </citation>
    <scope>NUCLEOTIDE SEQUENCE [LARGE SCALE GENOMIC DNA]</scope>
    <source>
        <tissue evidence="2">Muscle</tissue>
    </source>
</reference>
<evidence type="ECO:0000313" key="2">
    <source>
        <dbReference type="EMBL" id="TNN42388.1"/>
    </source>
</evidence>
<feature type="compositionally biased region" description="Polar residues" evidence="1">
    <location>
        <begin position="121"/>
        <end position="132"/>
    </location>
</feature>
<dbReference type="Proteomes" id="UP000314294">
    <property type="component" value="Unassembled WGS sequence"/>
</dbReference>
<sequence>MGKIKGENRHAASVLEAAGLRTDSEILTLTREDLHELFPGRQAFKLRRTLYDVIHKRPIAEQLLKKLKGFLPRDSFMAALTNNGVLVDYLQILKDTKTQVNSIQSFLDAHIGLLEEFSADQPDSGQTDSCSQEAGEDRSGPSASPPGGQRDGFEHGAGATLLYKMVVGGGKTFGTHQTLMQKVKKPFQERLRPCVGGQDNKITFVFCPISSRVGTDVDAAMVDIKDDKPIILVLMHHTHEVKPVSSMKVKPDDARVVLHVNVFYHETRGLLKCDQNDAAVTEIQNKLEKSFIQRSYDRGGHTQGGGAVSKSADGNYNKLNPKYWLSQK</sequence>
<dbReference type="OrthoDB" id="8446971at2759"/>
<name>A0A4Z2FMM3_9TELE</name>
<protein>
    <submittedName>
        <fullName evidence="2">Uncharacterized protein</fullName>
    </submittedName>
</protein>
<feature type="region of interest" description="Disordered" evidence="1">
    <location>
        <begin position="118"/>
        <end position="154"/>
    </location>
</feature>
<gene>
    <name evidence="2" type="ORF">EYF80_047453</name>
</gene>
<evidence type="ECO:0000256" key="1">
    <source>
        <dbReference type="SAM" id="MobiDB-lite"/>
    </source>
</evidence>
<proteinExistence type="predicted"/>